<protein>
    <submittedName>
        <fullName evidence="1">Uncharacterized protein</fullName>
    </submittedName>
</protein>
<reference evidence="1" key="2">
    <citation type="journal article" date="2024" name="Plant">
        <title>Genomic evolution and insights into agronomic trait innovations of Sesamum species.</title>
        <authorList>
            <person name="Miao H."/>
            <person name="Wang L."/>
            <person name="Qu L."/>
            <person name="Liu H."/>
            <person name="Sun Y."/>
            <person name="Le M."/>
            <person name="Wang Q."/>
            <person name="Wei S."/>
            <person name="Zheng Y."/>
            <person name="Lin W."/>
            <person name="Duan Y."/>
            <person name="Cao H."/>
            <person name="Xiong S."/>
            <person name="Wang X."/>
            <person name="Wei L."/>
            <person name="Li C."/>
            <person name="Ma Q."/>
            <person name="Ju M."/>
            <person name="Zhao R."/>
            <person name="Li G."/>
            <person name="Mu C."/>
            <person name="Tian Q."/>
            <person name="Mei H."/>
            <person name="Zhang T."/>
            <person name="Gao T."/>
            <person name="Zhang H."/>
        </authorList>
    </citation>
    <scope>NUCLEOTIDE SEQUENCE</scope>
    <source>
        <strain evidence="1">KEN1</strain>
    </source>
</reference>
<name>A0AAW2YC31_9LAMI</name>
<evidence type="ECO:0000313" key="1">
    <source>
        <dbReference type="EMBL" id="KAL0463280.1"/>
    </source>
</evidence>
<comment type="caution">
    <text evidence="1">The sequence shown here is derived from an EMBL/GenBank/DDBJ whole genome shotgun (WGS) entry which is preliminary data.</text>
</comment>
<sequence length="98" mass="11583">MELSIANHNTVFSIDDQRKDKKDLKRSEKFVKPNTKESIAIKTAPVKISSNDRKKLKKPEDQRMINDKHRPTLKELQEEYPLPDSDVPYILISYWRES</sequence>
<organism evidence="1">
    <name type="scientific">Sesamum latifolium</name>
    <dbReference type="NCBI Taxonomy" id="2727402"/>
    <lineage>
        <taxon>Eukaryota</taxon>
        <taxon>Viridiplantae</taxon>
        <taxon>Streptophyta</taxon>
        <taxon>Embryophyta</taxon>
        <taxon>Tracheophyta</taxon>
        <taxon>Spermatophyta</taxon>
        <taxon>Magnoliopsida</taxon>
        <taxon>eudicotyledons</taxon>
        <taxon>Gunneridae</taxon>
        <taxon>Pentapetalae</taxon>
        <taxon>asterids</taxon>
        <taxon>lamiids</taxon>
        <taxon>Lamiales</taxon>
        <taxon>Pedaliaceae</taxon>
        <taxon>Sesamum</taxon>
    </lineage>
</organism>
<gene>
    <name evidence="1" type="ORF">Slati_0215600</name>
</gene>
<dbReference type="AlphaFoldDB" id="A0AAW2YC31"/>
<reference evidence="1" key="1">
    <citation type="submission" date="2020-06" db="EMBL/GenBank/DDBJ databases">
        <authorList>
            <person name="Li T."/>
            <person name="Hu X."/>
            <person name="Zhang T."/>
            <person name="Song X."/>
            <person name="Zhang H."/>
            <person name="Dai N."/>
            <person name="Sheng W."/>
            <person name="Hou X."/>
            <person name="Wei L."/>
        </authorList>
    </citation>
    <scope>NUCLEOTIDE SEQUENCE</scope>
    <source>
        <strain evidence="1">KEN1</strain>
        <tissue evidence="1">Leaf</tissue>
    </source>
</reference>
<accession>A0AAW2YC31</accession>
<dbReference type="EMBL" id="JACGWN010000001">
    <property type="protein sequence ID" value="KAL0463280.1"/>
    <property type="molecule type" value="Genomic_DNA"/>
</dbReference>
<proteinExistence type="predicted"/>